<name>A0A8S9Y288_APOLU</name>
<keyword evidence="3" id="KW-1185">Reference proteome</keyword>
<reference evidence="2" key="1">
    <citation type="journal article" date="2021" name="Mol. Ecol. Resour.">
        <title>Apolygus lucorum genome provides insights into omnivorousness and mesophyll feeding.</title>
        <authorList>
            <person name="Liu Y."/>
            <person name="Liu H."/>
            <person name="Wang H."/>
            <person name="Huang T."/>
            <person name="Liu B."/>
            <person name="Yang B."/>
            <person name="Yin L."/>
            <person name="Li B."/>
            <person name="Zhang Y."/>
            <person name="Zhang S."/>
            <person name="Jiang F."/>
            <person name="Zhang X."/>
            <person name="Ren Y."/>
            <person name="Wang B."/>
            <person name="Wang S."/>
            <person name="Lu Y."/>
            <person name="Wu K."/>
            <person name="Fan W."/>
            <person name="Wang G."/>
        </authorList>
    </citation>
    <scope>NUCLEOTIDE SEQUENCE</scope>
    <source>
        <strain evidence="2">12Hb</strain>
    </source>
</reference>
<sequence>MLLILRGPTLFNMNSIVTVLVMLSLLAKSNAAPLGSGMDAIALLPLGLNGFYNQEVVLVNLPIKYGFGYNKNGAYTAGFRVECKKFSNKPWTFTVVLRGNPHDLKNTFAFEIGTLVMDGLGGVLFGDKNGLKWMSSLWVPVRDGVKGLHAVGMSLQGEKWNPVAVTGGVSIDSGVYEGKLTLDENSRPFGASIVVGGQPNQLSFLTQKKLSLRAH</sequence>
<feature type="signal peptide" evidence="1">
    <location>
        <begin position="1"/>
        <end position="31"/>
    </location>
</feature>
<protein>
    <submittedName>
        <fullName evidence="2">Uncharacterized protein</fullName>
    </submittedName>
</protein>
<comment type="caution">
    <text evidence="2">The sequence shown here is derived from an EMBL/GenBank/DDBJ whole genome shotgun (WGS) entry which is preliminary data.</text>
</comment>
<evidence type="ECO:0000313" key="3">
    <source>
        <dbReference type="Proteomes" id="UP000466442"/>
    </source>
</evidence>
<organism evidence="2 3">
    <name type="scientific">Apolygus lucorum</name>
    <name type="common">Small green plant bug</name>
    <name type="synonym">Lygocoris lucorum</name>
    <dbReference type="NCBI Taxonomy" id="248454"/>
    <lineage>
        <taxon>Eukaryota</taxon>
        <taxon>Metazoa</taxon>
        <taxon>Ecdysozoa</taxon>
        <taxon>Arthropoda</taxon>
        <taxon>Hexapoda</taxon>
        <taxon>Insecta</taxon>
        <taxon>Pterygota</taxon>
        <taxon>Neoptera</taxon>
        <taxon>Paraneoptera</taxon>
        <taxon>Hemiptera</taxon>
        <taxon>Heteroptera</taxon>
        <taxon>Panheteroptera</taxon>
        <taxon>Cimicomorpha</taxon>
        <taxon>Miridae</taxon>
        <taxon>Mirini</taxon>
        <taxon>Apolygus</taxon>
    </lineage>
</organism>
<keyword evidence="1" id="KW-0732">Signal</keyword>
<proteinExistence type="predicted"/>
<feature type="chain" id="PRO_5035760364" evidence="1">
    <location>
        <begin position="32"/>
        <end position="215"/>
    </location>
</feature>
<evidence type="ECO:0000313" key="2">
    <source>
        <dbReference type="EMBL" id="KAF6214688.1"/>
    </source>
</evidence>
<dbReference type="AlphaFoldDB" id="A0A8S9Y288"/>
<evidence type="ECO:0000256" key="1">
    <source>
        <dbReference type="SAM" id="SignalP"/>
    </source>
</evidence>
<accession>A0A8S9Y288</accession>
<dbReference type="EMBL" id="WIXP02000002">
    <property type="protein sequence ID" value="KAF6214688.1"/>
    <property type="molecule type" value="Genomic_DNA"/>
</dbReference>
<gene>
    <name evidence="2" type="ORF">GE061_009431</name>
</gene>
<dbReference type="Proteomes" id="UP000466442">
    <property type="component" value="Unassembled WGS sequence"/>
</dbReference>